<keyword evidence="1" id="KW-0812">Transmembrane</keyword>
<dbReference type="Proteomes" id="UP000695022">
    <property type="component" value="Unplaced"/>
</dbReference>
<feature type="transmembrane region" description="Helical" evidence="1">
    <location>
        <begin position="28"/>
        <end position="50"/>
    </location>
</feature>
<feature type="transmembrane region" description="Helical" evidence="1">
    <location>
        <begin position="84"/>
        <end position="104"/>
    </location>
</feature>
<gene>
    <name evidence="3" type="primary">LOC106820822</name>
</gene>
<keyword evidence="1" id="KW-0472">Membrane</keyword>
<evidence type="ECO:0000313" key="3">
    <source>
        <dbReference type="RefSeq" id="XP_014680878.1"/>
    </source>
</evidence>
<evidence type="ECO:0000256" key="1">
    <source>
        <dbReference type="SAM" id="Phobius"/>
    </source>
</evidence>
<sequence length="111" mass="12420">MPLCELCCVRRDGRWVDDEDVGKHCMMILTFVGAVLTCCGIICLLVGIFADFWPDENDIYPGYVYPYPLDTPEHIRNQMTKANGYAIICMGGELTVIGAITFCISQGYRVV</sequence>
<accession>A0ABM1F8V7</accession>
<evidence type="ECO:0000313" key="2">
    <source>
        <dbReference type="Proteomes" id="UP000695022"/>
    </source>
</evidence>
<dbReference type="GeneID" id="106820822"/>
<name>A0ABM1F8V7_PRICU</name>
<keyword evidence="1" id="KW-1133">Transmembrane helix</keyword>
<keyword evidence="2" id="KW-1185">Reference proteome</keyword>
<proteinExistence type="predicted"/>
<dbReference type="RefSeq" id="XP_014680878.1">
    <property type="nucleotide sequence ID" value="XM_014825392.1"/>
</dbReference>
<protein>
    <submittedName>
        <fullName evidence="3">Uncharacterized protein LOC106820822</fullName>
    </submittedName>
</protein>
<reference evidence="3" key="1">
    <citation type="submission" date="2025-08" db="UniProtKB">
        <authorList>
            <consortium name="RefSeq"/>
        </authorList>
    </citation>
    <scope>IDENTIFICATION</scope>
</reference>
<organism evidence="2 3">
    <name type="scientific">Priapulus caudatus</name>
    <name type="common">Priapulid worm</name>
    <dbReference type="NCBI Taxonomy" id="37621"/>
    <lineage>
        <taxon>Eukaryota</taxon>
        <taxon>Metazoa</taxon>
        <taxon>Ecdysozoa</taxon>
        <taxon>Scalidophora</taxon>
        <taxon>Priapulida</taxon>
        <taxon>Priapulimorpha</taxon>
        <taxon>Priapulimorphida</taxon>
        <taxon>Priapulidae</taxon>
        <taxon>Priapulus</taxon>
    </lineage>
</organism>